<organism evidence="7 8">
    <name type="scientific">Alternaria alternata</name>
    <name type="common">Alternaria rot fungus</name>
    <name type="synonym">Torula alternata</name>
    <dbReference type="NCBI Taxonomy" id="5599"/>
    <lineage>
        <taxon>Eukaryota</taxon>
        <taxon>Fungi</taxon>
        <taxon>Dikarya</taxon>
        <taxon>Ascomycota</taxon>
        <taxon>Pezizomycotina</taxon>
        <taxon>Dothideomycetes</taxon>
        <taxon>Pleosporomycetidae</taxon>
        <taxon>Pleosporales</taxon>
        <taxon>Pleosporineae</taxon>
        <taxon>Pleosporaceae</taxon>
        <taxon>Alternaria</taxon>
        <taxon>Alternaria sect. Alternaria</taxon>
        <taxon>Alternaria alternata complex</taxon>
    </lineage>
</organism>
<dbReference type="GO" id="GO:0006351">
    <property type="term" value="P:DNA-templated transcription"/>
    <property type="evidence" value="ECO:0007669"/>
    <property type="project" value="InterPro"/>
</dbReference>
<dbReference type="EMBL" id="PDXD01000055">
    <property type="protein sequence ID" value="RYN67311.1"/>
    <property type="molecule type" value="Genomic_DNA"/>
</dbReference>
<proteinExistence type="predicted"/>
<dbReference type="Pfam" id="PF04082">
    <property type="entry name" value="Fungal_trans"/>
    <property type="match status" value="1"/>
</dbReference>
<dbReference type="PANTHER" id="PTHR47660:SF2">
    <property type="entry name" value="TRANSCRIPTION FACTOR WITH C2H2 AND ZN(2)-CYS(6) DNA BINDING DOMAIN (EUROFUNG)"/>
    <property type="match status" value="1"/>
</dbReference>
<gene>
    <name evidence="7" type="ORF">AA0117_g11648</name>
</gene>
<reference evidence="8" key="1">
    <citation type="journal article" date="2019" name="bioRxiv">
        <title>Genomics, evolutionary history and diagnostics of the Alternaria alternata species group including apple and Asian pear pathotypes.</title>
        <authorList>
            <person name="Armitage A.D."/>
            <person name="Cockerton H.M."/>
            <person name="Sreenivasaprasad S."/>
            <person name="Woodhall J.W."/>
            <person name="Lane C.R."/>
            <person name="Harrison R.J."/>
            <person name="Clarkson J.P."/>
        </authorList>
    </citation>
    <scope>NUCLEOTIDE SEQUENCE [LARGE SCALE GENOMIC DNA]</scope>
    <source>
        <strain evidence="8">FERA 1177</strain>
    </source>
</reference>
<keyword evidence="4" id="KW-0804">Transcription</keyword>
<keyword evidence="5" id="KW-0539">Nucleus</keyword>
<dbReference type="AlphaFoldDB" id="A0A4Q4N2G3"/>
<dbReference type="VEuPathDB" id="FungiDB:CC77DRAFT_1029422"/>
<name>A0A4Q4N2G3_ALTAL</name>
<keyword evidence="2" id="KW-0862">Zinc</keyword>
<dbReference type="GO" id="GO:0008270">
    <property type="term" value="F:zinc ion binding"/>
    <property type="evidence" value="ECO:0007669"/>
    <property type="project" value="InterPro"/>
</dbReference>
<evidence type="ECO:0000313" key="8">
    <source>
        <dbReference type="Proteomes" id="UP000291422"/>
    </source>
</evidence>
<comment type="caution">
    <text evidence="7">The sequence shown here is derived from an EMBL/GenBank/DDBJ whole genome shotgun (WGS) entry which is preliminary data.</text>
</comment>
<evidence type="ECO:0000256" key="1">
    <source>
        <dbReference type="ARBA" id="ARBA00022723"/>
    </source>
</evidence>
<accession>A0A4Q4N2G3</accession>
<feature type="domain" description="Xylanolytic transcriptional activator regulatory" evidence="6">
    <location>
        <begin position="359"/>
        <end position="498"/>
    </location>
</feature>
<dbReference type="GO" id="GO:0003677">
    <property type="term" value="F:DNA binding"/>
    <property type="evidence" value="ECO:0007669"/>
    <property type="project" value="InterPro"/>
</dbReference>
<sequence>MDQFPAYILPDGRTNNIELYMLVDTTFPQGRSDITGYDEFMGFPYPVSQGDEPMDVTTSTRLFPSMALPEMQPNEPHLSPRGPKNNGLYKHQQGLFHGTNYLPTPPLTGPRMESSVSLGLASSQWTSCSQKKNRDIPIGSLDATDDVLGDLVDVLARPDAWYGLSSNKSDSTVALSHDARDRIVATVQLLLQRALHIGSSLSSSTEGLFGRIVSLPPSPVLMHFIEIYAARINSIQPYLGFPESTVDIQNILKIEAVDVGILLIIIIITYGAMLTDLHESHVFAHGLIEVCMVALNHVLESRCISQPIVGGIALRLLTLCVRSGKASFISYAMSKRGQYLSLLKSSGILNPGPGFNNHGLHGESLWERWKEVETSNRHVNAWFYMDLEISLLHDVPPVLSDFDLQVPLPHDENLWNAQSYNDWIGQPGANDIQMGRKLPSLYCLFRGFLQGRLTGSDDAPPHHLRLLLHPLQAMVLGQQQLLRIFYNDRSTNRHRVLSKTKVLGRLQETQDLVQDLATLLNRDSQATTNSENDPWDVPVDWTGIIMLHLVSLNVCTSIPDIEKCAKEEPPSSASACAEMWTRVRYSEGGNYILFHAGQIFRLIDNLPVDARPIWWPVAIYCASMACWSLRTIERMKSGIQPREVGIDALFPSDEERFLNTPAVNPVVTFPGNRRLPILEGGNSLLYCITKLESHPAHLVSSVFEKARYFFHRWS</sequence>
<evidence type="ECO:0000256" key="2">
    <source>
        <dbReference type="ARBA" id="ARBA00022833"/>
    </source>
</evidence>
<evidence type="ECO:0000256" key="3">
    <source>
        <dbReference type="ARBA" id="ARBA00023015"/>
    </source>
</evidence>
<evidence type="ECO:0000313" key="7">
    <source>
        <dbReference type="EMBL" id="RYN67311.1"/>
    </source>
</evidence>
<evidence type="ECO:0000256" key="4">
    <source>
        <dbReference type="ARBA" id="ARBA00023163"/>
    </source>
</evidence>
<dbReference type="Proteomes" id="UP000291422">
    <property type="component" value="Unassembled WGS sequence"/>
</dbReference>
<keyword evidence="3" id="KW-0805">Transcription regulation</keyword>
<evidence type="ECO:0000259" key="6">
    <source>
        <dbReference type="Pfam" id="PF04082"/>
    </source>
</evidence>
<keyword evidence="1" id="KW-0479">Metal-binding</keyword>
<dbReference type="PANTHER" id="PTHR47660">
    <property type="entry name" value="TRANSCRIPTION FACTOR WITH C2H2 AND ZN(2)-CYS(6) DNA BINDING DOMAIN (EUROFUNG)-RELATED-RELATED"/>
    <property type="match status" value="1"/>
</dbReference>
<protein>
    <recommendedName>
        <fullName evidence="6">Xylanolytic transcriptional activator regulatory domain-containing protein</fullName>
    </recommendedName>
</protein>
<evidence type="ECO:0000256" key="5">
    <source>
        <dbReference type="ARBA" id="ARBA00023242"/>
    </source>
</evidence>
<dbReference type="InterPro" id="IPR007219">
    <property type="entry name" value="XnlR_reg_dom"/>
</dbReference>